<feature type="region of interest" description="Disordered" evidence="2">
    <location>
        <begin position="142"/>
        <end position="193"/>
    </location>
</feature>
<dbReference type="SUPFAM" id="SSF143503">
    <property type="entry name" value="PUG domain-like"/>
    <property type="match status" value="1"/>
</dbReference>
<dbReference type="PANTHER" id="PTHR46340">
    <property type="entry name" value="UBX DOMAIN-CONTAINING PROTEIN 1"/>
    <property type="match status" value="1"/>
</dbReference>
<dbReference type="InterPro" id="IPR009060">
    <property type="entry name" value="UBA-like_sf"/>
</dbReference>
<dbReference type="GO" id="GO:0036435">
    <property type="term" value="F:K48-linked polyubiquitin modification-dependent protein binding"/>
    <property type="evidence" value="ECO:0007669"/>
    <property type="project" value="TreeGrafter"/>
</dbReference>
<dbReference type="InterPro" id="IPR036339">
    <property type="entry name" value="PUB-like_dom_sf"/>
</dbReference>
<dbReference type="PROSITE" id="PS00028">
    <property type="entry name" value="ZINC_FINGER_C2H2_1"/>
    <property type="match status" value="1"/>
</dbReference>
<dbReference type="Gene3D" id="3.40.30.10">
    <property type="entry name" value="Glutaredoxin"/>
    <property type="match status" value="1"/>
</dbReference>
<organism evidence="5 6">
    <name type="scientific">Seminavis robusta</name>
    <dbReference type="NCBI Taxonomy" id="568900"/>
    <lineage>
        <taxon>Eukaryota</taxon>
        <taxon>Sar</taxon>
        <taxon>Stramenopiles</taxon>
        <taxon>Ochrophyta</taxon>
        <taxon>Bacillariophyta</taxon>
        <taxon>Bacillariophyceae</taxon>
        <taxon>Bacillariophycidae</taxon>
        <taxon>Naviculales</taxon>
        <taxon>Naviculaceae</taxon>
        <taxon>Seminavis</taxon>
    </lineage>
</organism>
<name>A0A9N8E1Y0_9STRA</name>
<keyword evidence="1" id="KW-0862">Zinc</keyword>
<dbReference type="PANTHER" id="PTHR46340:SF1">
    <property type="entry name" value="UBX DOMAIN-CONTAINING PROTEIN 1"/>
    <property type="match status" value="1"/>
</dbReference>
<feature type="domain" description="Thioredoxin" evidence="4">
    <location>
        <begin position="1"/>
        <end position="110"/>
    </location>
</feature>
<gene>
    <name evidence="5" type="ORF">SEMRO_565_G167590.1</name>
</gene>
<dbReference type="GO" id="GO:0032435">
    <property type="term" value="P:negative regulation of proteasomal ubiquitin-dependent protein catabolic process"/>
    <property type="evidence" value="ECO:0007669"/>
    <property type="project" value="TreeGrafter"/>
</dbReference>
<dbReference type="GO" id="GO:0031397">
    <property type="term" value="P:negative regulation of protein ubiquitination"/>
    <property type="evidence" value="ECO:0007669"/>
    <property type="project" value="TreeGrafter"/>
</dbReference>
<dbReference type="Gene3D" id="1.10.8.10">
    <property type="entry name" value="DNA helicase RuvA subunit, C-terminal domain"/>
    <property type="match status" value="1"/>
</dbReference>
<keyword evidence="6" id="KW-1185">Reference proteome</keyword>
<evidence type="ECO:0000259" key="3">
    <source>
        <dbReference type="PROSITE" id="PS50157"/>
    </source>
</evidence>
<evidence type="ECO:0000256" key="1">
    <source>
        <dbReference type="PROSITE-ProRule" id="PRU00042"/>
    </source>
</evidence>
<dbReference type="OrthoDB" id="2121326at2759"/>
<feature type="region of interest" description="Disordered" evidence="2">
    <location>
        <begin position="331"/>
        <end position="379"/>
    </location>
</feature>
<dbReference type="PROSITE" id="PS51352">
    <property type="entry name" value="THIOREDOXIN_2"/>
    <property type="match status" value="1"/>
</dbReference>
<dbReference type="Gene3D" id="1.20.58.2190">
    <property type="match status" value="1"/>
</dbReference>
<dbReference type="GO" id="GO:0008270">
    <property type="term" value="F:zinc ion binding"/>
    <property type="evidence" value="ECO:0007669"/>
    <property type="project" value="UniProtKB-KW"/>
</dbReference>
<evidence type="ECO:0000259" key="4">
    <source>
        <dbReference type="PROSITE" id="PS51352"/>
    </source>
</evidence>
<dbReference type="InterPro" id="IPR017937">
    <property type="entry name" value="Thioredoxin_CS"/>
</dbReference>
<dbReference type="GO" id="GO:0005737">
    <property type="term" value="C:cytoplasm"/>
    <property type="evidence" value="ECO:0007669"/>
    <property type="project" value="TreeGrafter"/>
</dbReference>
<evidence type="ECO:0000256" key="2">
    <source>
        <dbReference type="SAM" id="MobiDB-lite"/>
    </source>
</evidence>
<dbReference type="AlphaFoldDB" id="A0A9N8E1Y0"/>
<reference evidence="5" key="1">
    <citation type="submission" date="2020-06" db="EMBL/GenBank/DDBJ databases">
        <authorList>
            <consortium name="Plant Systems Biology data submission"/>
        </authorList>
    </citation>
    <scope>NUCLEOTIDE SEQUENCE</scope>
    <source>
        <strain evidence="5">D6</strain>
    </source>
</reference>
<dbReference type="SUPFAM" id="SSF52833">
    <property type="entry name" value="Thioredoxin-like"/>
    <property type="match status" value="1"/>
</dbReference>
<evidence type="ECO:0000313" key="6">
    <source>
        <dbReference type="Proteomes" id="UP001153069"/>
    </source>
</evidence>
<feature type="region of interest" description="Disordered" evidence="2">
    <location>
        <begin position="393"/>
        <end position="440"/>
    </location>
</feature>
<dbReference type="Pfam" id="PF00085">
    <property type="entry name" value="Thioredoxin"/>
    <property type="match status" value="1"/>
</dbReference>
<protein>
    <submittedName>
        <fullName evidence="5">Thioredoxin H2</fullName>
    </submittedName>
</protein>
<keyword evidence="1" id="KW-0863">Zinc-finger</keyword>
<dbReference type="Pfam" id="PF22562">
    <property type="entry name" value="UBA_7"/>
    <property type="match status" value="1"/>
</dbReference>
<dbReference type="GO" id="GO:1903094">
    <property type="term" value="P:negative regulation of protein K48-linked deubiquitination"/>
    <property type="evidence" value="ECO:0007669"/>
    <property type="project" value="TreeGrafter"/>
</dbReference>
<feature type="compositionally biased region" description="Basic and acidic residues" evidence="2">
    <location>
        <begin position="160"/>
        <end position="191"/>
    </location>
</feature>
<dbReference type="PROSITE" id="PS00194">
    <property type="entry name" value="THIOREDOXIN_1"/>
    <property type="match status" value="1"/>
</dbReference>
<dbReference type="Proteomes" id="UP001153069">
    <property type="component" value="Unassembled WGS sequence"/>
</dbReference>
<feature type="domain" description="C2H2-type" evidence="3">
    <location>
        <begin position="267"/>
        <end position="296"/>
    </location>
</feature>
<dbReference type="CDD" id="cd09212">
    <property type="entry name" value="PUB"/>
    <property type="match status" value="1"/>
</dbReference>
<sequence>MALVQLSDSGALSEFLNKHKNVLLTVSAHWCGPCKASKPQLEQLAEKYSADMSKDIQFGIVYESDIGEDIHQYSVRAFPTYVLFQNGKETNRVEGVNFAGIEDMINAAAASMVMTGGHTLSDGAAALTPEQARAARLAKLGAPAPAPPAAEKPAAAVEEPPAKKEEDVEMKDAAGNDEAAKDGDGDAKMEDAEPEMVDPTLDLEPSIVKTLTDDMGFPLIRAQKGLLNGNARTVDAAIEWLTEHQDDANIDDPIPLAPKDGVVAQSYKCNECGKILSNMANLELHANKTGHSDFEESTTLVKPLTPEEKEKKIAEIKELLKLKRAEREEIEKVDDVEREKSRRTMGKEMAKTREQMDREQRKRDALQRKREKEAARRERERIRAELEKDKLERKANKGKLSSRLGVDGYNPDGIQYDKEADEQEGDAAAPQKKKSAGPSAAKIDEYIKKVSSYRAGGDGLKCLKILKIYISNVVDNPTEEKFKSINMENKAYKAKVKPFIGAKSLLLAVGFSQNEGGTALVLKEEAEPPVLADAKAKLEAAISSY</sequence>
<dbReference type="InterPro" id="IPR013087">
    <property type="entry name" value="Znf_C2H2_type"/>
</dbReference>
<dbReference type="GO" id="GO:0005634">
    <property type="term" value="C:nucleus"/>
    <property type="evidence" value="ECO:0007669"/>
    <property type="project" value="TreeGrafter"/>
</dbReference>
<keyword evidence="1" id="KW-0479">Metal-binding</keyword>
<proteinExistence type="predicted"/>
<evidence type="ECO:0000313" key="5">
    <source>
        <dbReference type="EMBL" id="CAB9512988.1"/>
    </source>
</evidence>
<dbReference type="InterPro" id="IPR018997">
    <property type="entry name" value="PUB_domain"/>
</dbReference>
<dbReference type="SMART" id="SM00580">
    <property type="entry name" value="PUG"/>
    <property type="match status" value="1"/>
</dbReference>
<dbReference type="CDD" id="cd02947">
    <property type="entry name" value="TRX_family"/>
    <property type="match status" value="1"/>
</dbReference>
<dbReference type="EMBL" id="CAICTM010000564">
    <property type="protein sequence ID" value="CAB9512988.1"/>
    <property type="molecule type" value="Genomic_DNA"/>
</dbReference>
<accession>A0A9N8E1Y0</accession>
<dbReference type="InterPro" id="IPR013766">
    <property type="entry name" value="Thioredoxin_domain"/>
</dbReference>
<comment type="caution">
    <text evidence="5">The sequence shown here is derived from an EMBL/GenBank/DDBJ whole genome shotgun (WGS) entry which is preliminary data.</text>
</comment>
<dbReference type="Pfam" id="PF09409">
    <property type="entry name" value="PUB"/>
    <property type="match status" value="1"/>
</dbReference>
<dbReference type="InterPro" id="IPR015940">
    <property type="entry name" value="UBA"/>
</dbReference>
<dbReference type="PROSITE" id="PS50157">
    <property type="entry name" value="ZINC_FINGER_C2H2_2"/>
    <property type="match status" value="1"/>
</dbReference>
<dbReference type="InterPro" id="IPR036249">
    <property type="entry name" value="Thioredoxin-like_sf"/>
</dbReference>
<dbReference type="SUPFAM" id="SSF46934">
    <property type="entry name" value="UBA-like"/>
    <property type="match status" value="1"/>
</dbReference>